<gene>
    <name evidence="2" type="ORF">BEMITA_LOCUS6088</name>
</gene>
<dbReference type="AlphaFoldDB" id="A0A9P0A9Q9"/>
<dbReference type="Proteomes" id="UP001152759">
    <property type="component" value="Chromosome 3"/>
</dbReference>
<dbReference type="KEGG" id="btab:109039759"/>
<organism evidence="2 3">
    <name type="scientific">Bemisia tabaci</name>
    <name type="common">Sweetpotato whitefly</name>
    <name type="synonym">Aleurodes tabaci</name>
    <dbReference type="NCBI Taxonomy" id="7038"/>
    <lineage>
        <taxon>Eukaryota</taxon>
        <taxon>Metazoa</taxon>
        <taxon>Ecdysozoa</taxon>
        <taxon>Arthropoda</taxon>
        <taxon>Hexapoda</taxon>
        <taxon>Insecta</taxon>
        <taxon>Pterygota</taxon>
        <taxon>Neoptera</taxon>
        <taxon>Paraneoptera</taxon>
        <taxon>Hemiptera</taxon>
        <taxon>Sternorrhyncha</taxon>
        <taxon>Aleyrodoidea</taxon>
        <taxon>Aleyrodidae</taxon>
        <taxon>Aleyrodinae</taxon>
        <taxon>Bemisia</taxon>
    </lineage>
</organism>
<accession>A0A9P0A9Q9</accession>
<sequence>MKIDFKPLLLILTTCHAMTISLHGQDTATQVRSVDAPPKHLDGVLLDRNLILNQPTQALLWSALATVVPLFGRIVRVVPYVATGVNTITGTINSGISAGFAIPIEDEFVNYGGESKSFKGINIQQQHNWTKMPLRRTSRNHL</sequence>
<keyword evidence="3" id="KW-1185">Reference proteome</keyword>
<keyword evidence="1" id="KW-0732">Signal</keyword>
<evidence type="ECO:0000256" key="1">
    <source>
        <dbReference type="SAM" id="SignalP"/>
    </source>
</evidence>
<evidence type="ECO:0000313" key="2">
    <source>
        <dbReference type="EMBL" id="CAH0387029.1"/>
    </source>
</evidence>
<protein>
    <submittedName>
        <fullName evidence="2">Uncharacterized protein</fullName>
    </submittedName>
</protein>
<dbReference type="EMBL" id="OU963864">
    <property type="protein sequence ID" value="CAH0387029.1"/>
    <property type="molecule type" value="Genomic_DNA"/>
</dbReference>
<name>A0A9P0A9Q9_BEMTA</name>
<proteinExistence type="predicted"/>
<feature type="signal peptide" evidence="1">
    <location>
        <begin position="1"/>
        <end position="24"/>
    </location>
</feature>
<evidence type="ECO:0000313" key="3">
    <source>
        <dbReference type="Proteomes" id="UP001152759"/>
    </source>
</evidence>
<feature type="chain" id="PRO_5040391499" evidence="1">
    <location>
        <begin position="25"/>
        <end position="142"/>
    </location>
</feature>
<reference evidence="2" key="1">
    <citation type="submission" date="2021-12" db="EMBL/GenBank/DDBJ databases">
        <authorList>
            <person name="King R."/>
        </authorList>
    </citation>
    <scope>NUCLEOTIDE SEQUENCE</scope>
</reference>